<comment type="function">
    <text evidence="9 10">One of the primary rRNA binding proteins, this protein initially binds near the 5'-end of the 23S rRNA. It is important during the early stages of 50S assembly. It makes multiple contacts with different domains of the 23S rRNA in the assembled 50S subunit and ribosome.</text>
</comment>
<dbReference type="GO" id="GO:0003735">
    <property type="term" value="F:structural constituent of ribosome"/>
    <property type="evidence" value="ECO:0007669"/>
    <property type="project" value="InterPro"/>
</dbReference>
<evidence type="ECO:0000256" key="2">
    <source>
        <dbReference type="ARBA" id="ARBA00011838"/>
    </source>
</evidence>
<protein>
    <recommendedName>
        <fullName evidence="7 10">Large ribosomal subunit protein uL4</fullName>
    </recommendedName>
</protein>
<feature type="compositionally biased region" description="Basic residues" evidence="11">
    <location>
        <begin position="60"/>
        <end position="71"/>
    </location>
</feature>
<keyword evidence="3 10" id="KW-0699">rRNA-binding</keyword>
<dbReference type="GO" id="GO:1990904">
    <property type="term" value="C:ribonucleoprotein complex"/>
    <property type="evidence" value="ECO:0007669"/>
    <property type="project" value="UniProtKB-KW"/>
</dbReference>
<evidence type="ECO:0000256" key="4">
    <source>
        <dbReference type="ARBA" id="ARBA00022884"/>
    </source>
</evidence>
<dbReference type="PANTHER" id="PTHR10746">
    <property type="entry name" value="50S RIBOSOMAL PROTEIN L4"/>
    <property type="match status" value="1"/>
</dbReference>
<evidence type="ECO:0000256" key="8">
    <source>
        <dbReference type="ARBA" id="ARBA00053102"/>
    </source>
</evidence>
<dbReference type="SUPFAM" id="SSF52166">
    <property type="entry name" value="Ribosomal protein L4"/>
    <property type="match status" value="1"/>
</dbReference>
<evidence type="ECO:0000256" key="1">
    <source>
        <dbReference type="ARBA" id="ARBA00010528"/>
    </source>
</evidence>
<dbReference type="InterPro" id="IPR023574">
    <property type="entry name" value="Ribosomal_uL4_dom_sf"/>
</dbReference>
<evidence type="ECO:0000256" key="7">
    <source>
        <dbReference type="ARBA" id="ARBA00035244"/>
    </source>
</evidence>
<reference evidence="13" key="1">
    <citation type="submission" date="2016-10" db="EMBL/GenBank/DDBJ databases">
        <authorList>
            <person name="Varghese N."/>
            <person name="Submissions S."/>
        </authorList>
    </citation>
    <scope>NUCLEOTIDE SEQUENCE [LARGE SCALE GENOMIC DNA]</scope>
    <source>
        <strain evidence="13">ATCC 700379</strain>
    </source>
</reference>
<dbReference type="GO" id="GO:0005840">
    <property type="term" value="C:ribosome"/>
    <property type="evidence" value="ECO:0007669"/>
    <property type="project" value="UniProtKB-KW"/>
</dbReference>
<dbReference type="Pfam" id="PF00573">
    <property type="entry name" value="Ribosomal_L4"/>
    <property type="match status" value="1"/>
</dbReference>
<dbReference type="GO" id="GO:0019843">
    <property type="term" value="F:rRNA binding"/>
    <property type="evidence" value="ECO:0007669"/>
    <property type="project" value="UniProtKB-UniRule"/>
</dbReference>
<keyword evidence="4 10" id="KW-0694">RNA-binding</keyword>
<dbReference type="NCBIfam" id="TIGR03953">
    <property type="entry name" value="rplD_bact"/>
    <property type="match status" value="1"/>
</dbReference>
<evidence type="ECO:0000256" key="5">
    <source>
        <dbReference type="ARBA" id="ARBA00022980"/>
    </source>
</evidence>
<dbReference type="RefSeq" id="WP_093674109.1">
    <property type="nucleotide sequence ID" value="NZ_FOOY01000023.1"/>
</dbReference>
<dbReference type="STRING" id="269670.SAMN02982927_02867"/>
<keyword evidence="13" id="KW-1185">Reference proteome</keyword>
<accession>A0A1I2UX00</accession>
<dbReference type="Proteomes" id="UP000198752">
    <property type="component" value="Unassembled WGS sequence"/>
</dbReference>
<organism evidence="12 13">
    <name type="scientific">Sporolactobacillus nakayamae</name>
    <dbReference type="NCBI Taxonomy" id="269670"/>
    <lineage>
        <taxon>Bacteria</taxon>
        <taxon>Bacillati</taxon>
        <taxon>Bacillota</taxon>
        <taxon>Bacilli</taxon>
        <taxon>Bacillales</taxon>
        <taxon>Sporolactobacillaceae</taxon>
        <taxon>Sporolactobacillus</taxon>
    </lineage>
</organism>
<evidence type="ECO:0000256" key="11">
    <source>
        <dbReference type="SAM" id="MobiDB-lite"/>
    </source>
</evidence>
<dbReference type="GO" id="GO:0006412">
    <property type="term" value="P:translation"/>
    <property type="evidence" value="ECO:0007669"/>
    <property type="project" value="UniProtKB-UniRule"/>
</dbReference>
<comment type="subunit">
    <text evidence="2 10">Part of the 50S ribosomal subunit.</text>
</comment>
<dbReference type="InterPro" id="IPR002136">
    <property type="entry name" value="Ribosomal_uL4"/>
</dbReference>
<dbReference type="FunFam" id="3.40.1370.10:FF:000003">
    <property type="entry name" value="50S ribosomal protein L4"/>
    <property type="match status" value="1"/>
</dbReference>
<dbReference type="HAMAP" id="MF_01328_B">
    <property type="entry name" value="Ribosomal_uL4_B"/>
    <property type="match status" value="1"/>
</dbReference>
<dbReference type="OrthoDB" id="9803201at2"/>
<evidence type="ECO:0000313" key="12">
    <source>
        <dbReference type="EMBL" id="SFG81615.1"/>
    </source>
</evidence>
<dbReference type="InterPro" id="IPR013005">
    <property type="entry name" value="Ribosomal_uL4-like"/>
</dbReference>
<keyword evidence="6 10" id="KW-0687">Ribonucleoprotein</keyword>
<sequence length="207" mass="22050">MPKLTVFDQKGAEVGAVELADAVFGITPNEHVVYQAVVMQQASQRQGTHAVKNRSAVRGGGRKPWKQKGTGRARQGSIRSPQWVGGGTVFGPTPRSYSYKLPKKVRRLAIKSVLSGKVGDNDLIVLDALTIEAPKTKEIIALLNNLSVSEKALIVTSDVNETAVLSSRNIPGVKVLAANEVNVLDVVAHNKLIVTQEAAAKLGEVLG</sequence>
<evidence type="ECO:0000256" key="9">
    <source>
        <dbReference type="ARBA" id="ARBA00055590"/>
    </source>
</evidence>
<comment type="similarity">
    <text evidence="1 10">Belongs to the universal ribosomal protein uL4 family.</text>
</comment>
<comment type="function">
    <text evidence="8 10">Forms part of the polypeptide exit tunnel.</text>
</comment>
<evidence type="ECO:0000256" key="3">
    <source>
        <dbReference type="ARBA" id="ARBA00022730"/>
    </source>
</evidence>
<evidence type="ECO:0000256" key="10">
    <source>
        <dbReference type="HAMAP-Rule" id="MF_01328"/>
    </source>
</evidence>
<proteinExistence type="inferred from homology"/>
<dbReference type="EMBL" id="FOOY01000023">
    <property type="protein sequence ID" value="SFG81615.1"/>
    <property type="molecule type" value="Genomic_DNA"/>
</dbReference>
<dbReference type="Gene3D" id="3.40.1370.10">
    <property type="match status" value="1"/>
</dbReference>
<name>A0A1I2UX00_9BACL</name>
<evidence type="ECO:0000313" key="13">
    <source>
        <dbReference type="Proteomes" id="UP000198752"/>
    </source>
</evidence>
<feature type="region of interest" description="Disordered" evidence="11">
    <location>
        <begin position="47"/>
        <end position="78"/>
    </location>
</feature>
<keyword evidence="5 10" id="KW-0689">Ribosomal protein</keyword>
<dbReference type="AlphaFoldDB" id="A0A1I2UX00"/>
<gene>
    <name evidence="10" type="primary">rplD</name>
    <name evidence="12" type="ORF">SAMN02982927_02867</name>
</gene>
<dbReference type="PANTHER" id="PTHR10746:SF6">
    <property type="entry name" value="LARGE RIBOSOMAL SUBUNIT PROTEIN UL4M"/>
    <property type="match status" value="1"/>
</dbReference>
<evidence type="ECO:0000256" key="6">
    <source>
        <dbReference type="ARBA" id="ARBA00023274"/>
    </source>
</evidence>